<evidence type="ECO:0000259" key="4">
    <source>
        <dbReference type="Pfam" id="PF00501"/>
    </source>
</evidence>
<dbReference type="SUPFAM" id="SSF56801">
    <property type="entry name" value="Acetyl-CoA synthetase-like"/>
    <property type="match status" value="2"/>
</dbReference>
<feature type="domain" description="AMP-dependent synthetase/ligase" evidence="4">
    <location>
        <begin position="380"/>
        <end position="510"/>
    </location>
</feature>
<dbReference type="InterPro" id="IPR006162">
    <property type="entry name" value="Ppantetheine_attach_site"/>
</dbReference>
<dbReference type="OMA" id="YVGGVCI"/>
<organism evidence="7 8">
    <name type="scientific">Tetracentron sinense</name>
    <name type="common">Spur-leaf</name>
    <dbReference type="NCBI Taxonomy" id="13715"/>
    <lineage>
        <taxon>Eukaryota</taxon>
        <taxon>Viridiplantae</taxon>
        <taxon>Streptophyta</taxon>
        <taxon>Embryophyta</taxon>
        <taxon>Tracheophyta</taxon>
        <taxon>Spermatophyta</taxon>
        <taxon>Magnoliopsida</taxon>
        <taxon>Trochodendrales</taxon>
        <taxon>Trochodendraceae</taxon>
        <taxon>Tetracentron</taxon>
    </lineage>
</organism>
<keyword evidence="2" id="KW-0597">Phosphoprotein</keyword>
<reference evidence="7 8" key="1">
    <citation type="submission" date="2020-04" db="EMBL/GenBank/DDBJ databases">
        <title>Plant Genome Project.</title>
        <authorList>
            <person name="Zhang R.-G."/>
        </authorList>
    </citation>
    <scope>NUCLEOTIDE SEQUENCE [LARGE SCALE GENOMIC DNA]</scope>
    <source>
        <strain evidence="7">YNK0</strain>
        <tissue evidence="7">Leaf</tissue>
    </source>
</reference>
<evidence type="ECO:0000256" key="2">
    <source>
        <dbReference type="ARBA" id="ARBA00022553"/>
    </source>
</evidence>
<dbReference type="InterPro" id="IPR009081">
    <property type="entry name" value="PP-bd_ACP"/>
</dbReference>
<dbReference type="InterPro" id="IPR025110">
    <property type="entry name" value="AMP-bd_C"/>
</dbReference>
<dbReference type="PANTHER" id="PTHR44394:SF1">
    <property type="entry name" value="BETA-ALANINE-ACTIVATING ENZYME"/>
    <property type="match status" value="1"/>
</dbReference>
<dbReference type="Gene3D" id="3.40.50.12780">
    <property type="entry name" value="N-terminal domain of ligase-like"/>
    <property type="match status" value="2"/>
</dbReference>
<evidence type="ECO:0000256" key="3">
    <source>
        <dbReference type="SAM" id="MobiDB-lite"/>
    </source>
</evidence>
<accession>A0A835D3G9</accession>
<keyword evidence="1" id="KW-0596">Phosphopantetheine</keyword>
<evidence type="ECO:0000313" key="8">
    <source>
        <dbReference type="Proteomes" id="UP000655225"/>
    </source>
</evidence>
<proteinExistence type="predicted"/>
<dbReference type="InterPro" id="IPR045851">
    <property type="entry name" value="AMP-bd_C_sf"/>
</dbReference>
<name>A0A835D3G9_TETSI</name>
<dbReference type="Pfam" id="PF00501">
    <property type="entry name" value="AMP-binding"/>
    <property type="match status" value="2"/>
</dbReference>
<dbReference type="PROSITE" id="PS00012">
    <property type="entry name" value="PHOSPHOPANTETHEINE"/>
    <property type="match status" value="1"/>
</dbReference>
<evidence type="ECO:0000259" key="5">
    <source>
        <dbReference type="Pfam" id="PF00550"/>
    </source>
</evidence>
<sequence length="915" mass="102330">MADRVEEKHCCISHEFFRAASTNPSKIAVIHASGGARICRQLRNKINDPDFAYDDEDKFFRNLGESSSPPVYEGDECFTFSDVLAAVNSLSSILRRILDGGDDPNLIRPRDPSWPKDRILSFLSSAKVGLIIKCRSSFDTSNRHQLDKSHWLVDRSSCSILCVSMKGNLKEHFGQSPLVWPCESRNLRSFCYLMYTSGSTGKPKGVCGTEQGLLNRFSWMQELFPLHGVELLLFKTSISFIDHLQEFLSAILTCTPLIIPPFEELKANPFYVVDFIKVALSGSPPLATTEAHLGEGFEQECGSLMDLVVACADPRVVRSYPLPSGLGSDGAAAQGRGKQNPLHRDIGNFKGMDRSSRAKEVEQSQAATAHSQRKRSDFPGVKAYSITRLTVVPSLIRAILPAMQSPYNMRVQRSLQVLVLSGEIFPLYLWDVLCKLLPKTSILNLYGSTEVSGDCTYFNCKKLPMILETQALDSVPIGVPISNCDVVLVGEPDAPNEGEIYVGGVCISTGCVLDPTIGSLDYVKLPQDSVCNFPTRLYFRTGDFARRLQSGDLVFLGRKDRTIKVNGQRISLDEIENILREHPDVVDAAVISRNGQGEPARFGAVLVLKRKDEFGDVLRFSIRSWLVRKLPLAMIPNLYSCVDSLPMSSTGKIDYTLLSGSTFFTEHVQNETDCGESNHVLLQNIKEAFCDALMVEKVMDDDDFFLMGGNSIAAAHVAHKLRINMRLLYVFPSPSMLHNALLDREGSYKDDVTIDGNSEVEPKAHKGNALHSFDSRNPDLYRSKRQRPLRNLYEKRDDSPMFKSLNACSKLYTNSKGVLSEDGYSWISKFKLSTICSFSRGNRVTCGGEYEVNDLCQASWLVEIPRNRKWYLQELWRVHLESCVDASPLVVFKDRDIYLFIGSHSHKFLCVNAIR</sequence>
<feature type="region of interest" description="Disordered" evidence="3">
    <location>
        <begin position="328"/>
        <end position="349"/>
    </location>
</feature>
<dbReference type="Pfam" id="PF13193">
    <property type="entry name" value="AMP-binding_C"/>
    <property type="match status" value="1"/>
</dbReference>
<keyword evidence="8" id="KW-1185">Reference proteome</keyword>
<evidence type="ECO:0000313" key="7">
    <source>
        <dbReference type="EMBL" id="KAF8379018.1"/>
    </source>
</evidence>
<dbReference type="OrthoDB" id="408177at2759"/>
<dbReference type="GO" id="GO:0043041">
    <property type="term" value="P:amino acid activation for nonribosomal peptide biosynthetic process"/>
    <property type="evidence" value="ECO:0007669"/>
    <property type="project" value="TreeGrafter"/>
</dbReference>
<dbReference type="InterPro" id="IPR000873">
    <property type="entry name" value="AMP-dep_synth/lig_dom"/>
</dbReference>
<feature type="domain" description="AMP-dependent synthetase/ligase" evidence="4">
    <location>
        <begin position="109"/>
        <end position="269"/>
    </location>
</feature>
<gene>
    <name evidence="7" type="ORF">HHK36_028445</name>
</gene>
<feature type="domain" description="AMP-binding enzyme C-terminal" evidence="6">
    <location>
        <begin position="574"/>
        <end position="652"/>
    </location>
</feature>
<dbReference type="InterPro" id="IPR052091">
    <property type="entry name" value="Beta-ala_Activ/Resist"/>
</dbReference>
<dbReference type="Gene3D" id="3.30.300.30">
    <property type="match status" value="1"/>
</dbReference>
<dbReference type="Proteomes" id="UP000655225">
    <property type="component" value="Unassembled WGS sequence"/>
</dbReference>
<comment type="caution">
    <text evidence="7">The sequence shown here is derived from an EMBL/GenBank/DDBJ whole genome shotgun (WGS) entry which is preliminary data.</text>
</comment>
<evidence type="ECO:0000259" key="6">
    <source>
        <dbReference type="Pfam" id="PF13193"/>
    </source>
</evidence>
<dbReference type="Pfam" id="PF00550">
    <property type="entry name" value="PP-binding"/>
    <property type="match status" value="1"/>
</dbReference>
<dbReference type="EMBL" id="JABCRI010000022">
    <property type="protein sequence ID" value="KAF8379018.1"/>
    <property type="molecule type" value="Genomic_DNA"/>
</dbReference>
<dbReference type="AlphaFoldDB" id="A0A835D3G9"/>
<evidence type="ECO:0000256" key="1">
    <source>
        <dbReference type="ARBA" id="ARBA00022450"/>
    </source>
</evidence>
<evidence type="ECO:0008006" key="9">
    <source>
        <dbReference type="Google" id="ProtNLM"/>
    </source>
</evidence>
<dbReference type="InterPro" id="IPR042099">
    <property type="entry name" value="ANL_N_sf"/>
</dbReference>
<dbReference type="InterPro" id="IPR036736">
    <property type="entry name" value="ACP-like_sf"/>
</dbReference>
<dbReference type="PROSITE" id="PS00455">
    <property type="entry name" value="AMP_BINDING"/>
    <property type="match status" value="1"/>
</dbReference>
<feature type="domain" description="Carrier" evidence="5">
    <location>
        <begin position="685"/>
        <end position="722"/>
    </location>
</feature>
<dbReference type="PANTHER" id="PTHR44394">
    <property type="entry name" value="BETA-ALANINE-ACTIVATING ENZYME"/>
    <property type="match status" value="1"/>
</dbReference>
<dbReference type="InterPro" id="IPR020845">
    <property type="entry name" value="AMP-binding_CS"/>
</dbReference>
<dbReference type="Gene3D" id="1.10.1200.10">
    <property type="entry name" value="ACP-like"/>
    <property type="match status" value="1"/>
</dbReference>
<protein>
    <recommendedName>
        <fullName evidence="9">4-coumarate--CoA ligase</fullName>
    </recommendedName>
</protein>